<feature type="region of interest" description="Disordered" evidence="1">
    <location>
        <begin position="587"/>
        <end position="637"/>
    </location>
</feature>
<gene>
    <name evidence="3" type="primary">Cep120-L</name>
    <name evidence="3" type="ORF">Hamer_G021651</name>
</gene>
<feature type="compositionally biased region" description="Basic and acidic residues" evidence="1">
    <location>
        <begin position="714"/>
        <end position="746"/>
    </location>
</feature>
<dbReference type="Pfam" id="PF12416">
    <property type="entry name" value="DUF3668"/>
    <property type="match status" value="1"/>
</dbReference>
<feature type="region of interest" description="Disordered" evidence="1">
    <location>
        <begin position="714"/>
        <end position="774"/>
    </location>
</feature>
<feature type="compositionally biased region" description="Low complexity" evidence="1">
    <location>
        <begin position="467"/>
        <end position="481"/>
    </location>
</feature>
<feature type="compositionally biased region" description="Polar residues" evidence="1">
    <location>
        <begin position="219"/>
        <end position="231"/>
    </location>
</feature>
<dbReference type="InterPro" id="IPR039893">
    <property type="entry name" value="CEP120-like"/>
</dbReference>
<dbReference type="Proteomes" id="UP000747542">
    <property type="component" value="Unassembled WGS sequence"/>
</dbReference>
<proteinExistence type="predicted"/>
<protein>
    <submittedName>
        <fullName evidence="3">Centrosomal protein of 120 kDa-like</fullName>
    </submittedName>
</protein>
<dbReference type="InterPro" id="IPR022136">
    <property type="entry name" value="DUF3668"/>
</dbReference>
<dbReference type="InterPro" id="IPR000008">
    <property type="entry name" value="C2_dom"/>
</dbReference>
<evidence type="ECO:0000256" key="1">
    <source>
        <dbReference type="SAM" id="MobiDB-lite"/>
    </source>
</evidence>
<dbReference type="EMBL" id="JAHLQT010031456">
    <property type="protein sequence ID" value="KAG7160274.1"/>
    <property type="molecule type" value="Genomic_DNA"/>
</dbReference>
<sequence>MDVMLVLSVYKGEGLRTKEGHRAVVTAHLQDHVLATDPVPMTSGPEFRQEVSWDVNTTTLHRYKCAKVPIKIECHAVDASKRQMLLGYVIMPLNSAVEPKWYNLLGGPSSLGKTPARILLSLNILRPSGSAAGVDMEDIIMMDLDQNDERDRPQKVSHPRGIHPQLTGNIEEISPSHSIGTGGGSSYSQTNDSSSHRGTSQQVSVQSSPSVSFRENGHKSSQQNAGASSNLALDLPGTSKDNMLIIPRLGENGGFFQIGPVGEPNEGAFHFSVTVVYAKNLDQVLPKDLEMVEGDEVRFCYSLLGQIVYTDPIKDLRNPNFLAQKAAGKVCSTSSNVAMYFKQHPDLPIHLVLGDVCLATSSINLSSFESLEDSLTPDNPLTVEGTFSMVPAMINPLLWAPSKQPELGIIIQLSLSLDTEAATAHYPTMIKDNFTSGRSAVLVDYLSSASSSDEASDVEESQAIAWSSQSSMSGGRSPSDGVHNKIIRRGHRLRDVSSRWRHQRKSLMYEAAMEVETWKENQQHMFWKLWRAREAELQDHLASEWQSRITSVEAQLQQRLDQCEDLHRKITSTLVNLGVKEKSVAMREEKVTARDQTEREDVETHVDGGDGAERDGESTGTAGEGDEEEGGTGETVKAQEVEAKRQELQLKAQETEALKRDKRKQYYKLQWMRSVGQVHHLQTSHMQQAHNVKLERSSPEPYFVHPRPSKWLKYKEENHTSQTERTKLSRQHSDAETNKGASERWRSMGASSSLTKNPQLQRTLEKHVTERQERERIVNKLNSIREAKDYDAAIQEAGSKIRSLTDR</sequence>
<reference evidence="3" key="1">
    <citation type="journal article" date="2021" name="Sci. Adv.">
        <title>The American lobster genome reveals insights on longevity, neural, and immune adaptations.</title>
        <authorList>
            <person name="Polinski J.M."/>
            <person name="Zimin A.V."/>
            <person name="Clark K.F."/>
            <person name="Kohn A.B."/>
            <person name="Sadowski N."/>
            <person name="Timp W."/>
            <person name="Ptitsyn A."/>
            <person name="Khanna P."/>
            <person name="Romanova D.Y."/>
            <person name="Williams P."/>
            <person name="Greenwood S.J."/>
            <person name="Moroz L.L."/>
            <person name="Walt D.R."/>
            <person name="Bodnar A.G."/>
        </authorList>
    </citation>
    <scope>NUCLEOTIDE SEQUENCE</scope>
    <source>
        <strain evidence="3">GMGI-L3</strain>
    </source>
</reference>
<dbReference type="PROSITE" id="PS50004">
    <property type="entry name" value="C2"/>
    <property type="match status" value="1"/>
</dbReference>
<feature type="compositionally biased region" description="Polar residues" evidence="1">
    <location>
        <begin position="749"/>
        <end position="762"/>
    </location>
</feature>
<feature type="region of interest" description="Disordered" evidence="1">
    <location>
        <begin position="149"/>
        <end position="233"/>
    </location>
</feature>
<dbReference type="AlphaFoldDB" id="A0A8J5JSL7"/>
<evidence type="ECO:0000313" key="4">
    <source>
        <dbReference type="Proteomes" id="UP000747542"/>
    </source>
</evidence>
<dbReference type="InterPro" id="IPR035892">
    <property type="entry name" value="C2_domain_sf"/>
</dbReference>
<evidence type="ECO:0000259" key="2">
    <source>
        <dbReference type="PROSITE" id="PS50004"/>
    </source>
</evidence>
<dbReference type="Gene3D" id="2.60.40.150">
    <property type="entry name" value="C2 domain"/>
    <property type="match status" value="1"/>
</dbReference>
<evidence type="ECO:0000313" key="3">
    <source>
        <dbReference type="EMBL" id="KAG7160274.1"/>
    </source>
</evidence>
<keyword evidence="4" id="KW-1185">Reference proteome</keyword>
<feature type="compositionally biased region" description="Low complexity" evidence="1">
    <location>
        <begin position="200"/>
        <end position="212"/>
    </location>
</feature>
<feature type="region of interest" description="Disordered" evidence="1">
    <location>
        <begin position="457"/>
        <end position="483"/>
    </location>
</feature>
<feature type="domain" description="C2" evidence="2">
    <location>
        <begin position="1"/>
        <end position="106"/>
    </location>
</feature>
<name>A0A8J5JSL7_HOMAM</name>
<dbReference type="SUPFAM" id="SSF49562">
    <property type="entry name" value="C2 domain (Calcium/lipid-binding domain, CaLB)"/>
    <property type="match status" value="1"/>
</dbReference>
<feature type="compositionally biased region" description="Basic and acidic residues" evidence="1">
    <location>
        <begin position="763"/>
        <end position="774"/>
    </location>
</feature>
<dbReference type="GO" id="GO:0010564">
    <property type="term" value="P:regulation of cell cycle process"/>
    <property type="evidence" value="ECO:0007669"/>
    <property type="project" value="TreeGrafter"/>
</dbReference>
<accession>A0A8J5JSL7</accession>
<dbReference type="PANTHER" id="PTHR21574:SF0">
    <property type="entry name" value="CENTROSOMAL PROTEIN OF 120 KDA"/>
    <property type="match status" value="1"/>
</dbReference>
<feature type="compositionally biased region" description="Basic and acidic residues" evidence="1">
    <location>
        <begin position="587"/>
        <end position="617"/>
    </location>
</feature>
<dbReference type="GO" id="GO:0005815">
    <property type="term" value="C:microtubule organizing center"/>
    <property type="evidence" value="ECO:0007669"/>
    <property type="project" value="TreeGrafter"/>
</dbReference>
<feature type="compositionally biased region" description="Polar residues" evidence="1">
    <location>
        <begin position="186"/>
        <end position="199"/>
    </location>
</feature>
<dbReference type="PANTHER" id="PTHR21574">
    <property type="entry name" value="CENTROSOMAL PROTEIN OF 120 KDA"/>
    <property type="match status" value="1"/>
</dbReference>
<organism evidence="3 4">
    <name type="scientific">Homarus americanus</name>
    <name type="common">American lobster</name>
    <dbReference type="NCBI Taxonomy" id="6706"/>
    <lineage>
        <taxon>Eukaryota</taxon>
        <taxon>Metazoa</taxon>
        <taxon>Ecdysozoa</taxon>
        <taxon>Arthropoda</taxon>
        <taxon>Crustacea</taxon>
        <taxon>Multicrustacea</taxon>
        <taxon>Malacostraca</taxon>
        <taxon>Eumalacostraca</taxon>
        <taxon>Eucarida</taxon>
        <taxon>Decapoda</taxon>
        <taxon>Pleocyemata</taxon>
        <taxon>Astacidea</taxon>
        <taxon>Nephropoidea</taxon>
        <taxon>Nephropidae</taxon>
        <taxon>Homarus</taxon>
    </lineage>
</organism>
<comment type="caution">
    <text evidence="3">The sequence shown here is derived from an EMBL/GenBank/DDBJ whole genome shotgun (WGS) entry which is preliminary data.</text>
</comment>